<dbReference type="InterPro" id="IPR001138">
    <property type="entry name" value="Zn2Cys6_DnaBD"/>
</dbReference>
<gene>
    <name evidence="4" type="ORF">ZT3D7_G418</name>
</gene>
<dbReference type="PROSITE" id="PS00463">
    <property type="entry name" value="ZN2_CY6_FUNGAL_1"/>
    <property type="match status" value="1"/>
</dbReference>
<dbReference type="GO" id="GO:0000981">
    <property type="term" value="F:DNA-binding transcription factor activity, RNA polymerase II-specific"/>
    <property type="evidence" value="ECO:0007669"/>
    <property type="project" value="InterPro"/>
</dbReference>
<feature type="region of interest" description="Disordered" evidence="2">
    <location>
        <begin position="171"/>
        <end position="262"/>
    </location>
</feature>
<feature type="domain" description="Zn(2)-C6 fungal-type" evidence="3">
    <location>
        <begin position="42"/>
        <end position="72"/>
    </location>
</feature>
<dbReference type="SUPFAM" id="SSF57701">
    <property type="entry name" value="Zn2/Cys6 DNA-binding domain"/>
    <property type="match status" value="1"/>
</dbReference>
<dbReference type="AlphaFoldDB" id="A0A1X7RCX4"/>
<evidence type="ECO:0000313" key="4">
    <source>
        <dbReference type="EMBL" id="SMQ45274.1"/>
    </source>
</evidence>
<dbReference type="Pfam" id="PF00172">
    <property type="entry name" value="Zn_clus"/>
    <property type="match status" value="1"/>
</dbReference>
<proteinExistence type="predicted"/>
<accession>A0A1X7RCX4</accession>
<evidence type="ECO:0000256" key="2">
    <source>
        <dbReference type="SAM" id="MobiDB-lite"/>
    </source>
</evidence>
<dbReference type="PROSITE" id="PS50048">
    <property type="entry name" value="ZN2_CY6_FUNGAL_2"/>
    <property type="match status" value="1"/>
</dbReference>
<keyword evidence="1" id="KW-0539">Nucleus</keyword>
<dbReference type="SMART" id="SM00066">
    <property type="entry name" value="GAL4"/>
    <property type="match status" value="1"/>
</dbReference>
<evidence type="ECO:0000313" key="5">
    <source>
        <dbReference type="Proteomes" id="UP000215127"/>
    </source>
</evidence>
<dbReference type="PANTHER" id="PTHR47256:SF1">
    <property type="entry name" value="ZN(II)2CYS6 TRANSCRIPTION FACTOR (EUROFUNG)"/>
    <property type="match status" value="1"/>
</dbReference>
<dbReference type="InterPro" id="IPR036864">
    <property type="entry name" value="Zn2-C6_fun-type_DNA-bd_sf"/>
</dbReference>
<evidence type="ECO:0000256" key="1">
    <source>
        <dbReference type="ARBA" id="ARBA00023242"/>
    </source>
</evidence>
<sequence>MSAAGRPLLAARLSDEASTNGASPPPTRQAGSRAKRTLIESACSACRRRKSRCDGVRPACSRCQNLRTECQYEAEEGESRWSALRRRNQVLEAERDQVRELLSYVQTRPEQEAMEIFQRMRQSNYDDIFILLRHLKDSAMGMAPGGMGQILPPGSSAGVERLPPIQAILDVPGRNMTPTHLTQSHSMSSEDSRSSSVPELTGGMPSQRSHHYDTLEPTLYPNHPSQQQHHPQILQQHQQQHHNGMPPPISYSSEESSASLNSTSMDMAQQKPYYHHAGSLLPRRIEM</sequence>
<feature type="compositionally biased region" description="Low complexity" evidence="2">
    <location>
        <begin position="221"/>
        <end position="262"/>
    </location>
</feature>
<dbReference type="PANTHER" id="PTHR47256">
    <property type="entry name" value="ZN(II)2CYS6 TRANSCRIPTION FACTOR (EUROFUNG)-RELATED"/>
    <property type="match status" value="1"/>
</dbReference>
<feature type="region of interest" description="Disordered" evidence="2">
    <location>
        <begin position="1"/>
        <end position="35"/>
    </location>
</feature>
<dbReference type="CDD" id="cd00067">
    <property type="entry name" value="GAL4"/>
    <property type="match status" value="1"/>
</dbReference>
<organism evidence="4 5">
    <name type="scientific">Zymoseptoria tritici (strain ST99CH_3D7)</name>
    <dbReference type="NCBI Taxonomy" id="1276538"/>
    <lineage>
        <taxon>Eukaryota</taxon>
        <taxon>Fungi</taxon>
        <taxon>Dikarya</taxon>
        <taxon>Ascomycota</taxon>
        <taxon>Pezizomycotina</taxon>
        <taxon>Dothideomycetes</taxon>
        <taxon>Dothideomycetidae</taxon>
        <taxon>Mycosphaerellales</taxon>
        <taxon>Mycosphaerellaceae</taxon>
        <taxon>Zymoseptoria</taxon>
    </lineage>
</organism>
<name>A0A1X7RCX4_ZYMT9</name>
<protein>
    <recommendedName>
        <fullName evidence="3">Zn(2)-C6 fungal-type domain-containing protein</fullName>
    </recommendedName>
</protein>
<dbReference type="EMBL" id="LT853692">
    <property type="protein sequence ID" value="SMQ45274.1"/>
    <property type="molecule type" value="Genomic_DNA"/>
</dbReference>
<dbReference type="Proteomes" id="UP000215127">
    <property type="component" value="Chromosome 1"/>
</dbReference>
<dbReference type="GO" id="GO:0008270">
    <property type="term" value="F:zinc ion binding"/>
    <property type="evidence" value="ECO:0007669"/>
    <property type="project" value="InterPro"/>
</dbReference>
<reference evidence="4 5" key="1">
    <citation type="submission" date="2016-06" db="EMBL/GenBank/DDBJ databases">
        <authorList>
            <person name="Kjaerup R.B."/>
            <person name="Dalgaard T.S."/>
            <person name="Juul-Madsen H.R."/>
        </authorList>
    </citation>
    <scope>NUCLEOTIDE SEQUENCE [LARGE SCALE GENOMIC DNA]</scope>
</reference>
<keyword evidence="5" id="KW-1185">Reference proteome</keyword>
<dbReference type="Gene3D" id="4.10.240.10">
    <property type="entry name" value="Zn(2)-C6 fungal-type DNA-binding domain"/>
    <property type="match status" value="1"/>
</dbReference>
<evidence type="ECO:0000259" key="3">
    <source>
        <dbReference type="PROSITE" id="PS50048"/>
    </source>
</evidence>
<dbReference type="STRING" id="1276538.A0A1X7RCX4"/>
<dbReference type="InterPro" id="IPR053187">
    <property type="entry name" value="Notoamide_regulator"/>
</dbReference>